<keyword evidence="1" id="KW-0472">Membrane</keyword>
<comment type="caution">
    <text evidence="2">The sequence shown here is derived from an EMBL/GenBank/DDBJ whole genome shotgun (WGS) entry which is preliminary data.</text>
</comment>
<reference evidence="2" key="1">
    <citation type="submission" date="2019-01" db="EMBL/GenBank/DDBJ databases">
        <title>Colletotrichum abscissum LGMF1257.</title>
        <authorList>
            <person name="Baroncelli R."/>
        </authorList>
    </citation>
    <scope>NUCLEOTIDE SEQUENCE</scope>
    <source>
        <strain evidence="2">Ca142</strain>
    </source>
</reference>
<dbReference type="AlphaFoldDB" id="A0A9Q0B0S0"/>
<name>A0A9Q0B0S0_9PEZI</name>
<dbReference type="Proteomes" id="UP001056436">
    <property type="component" value="Unassembled WGS sequence"/>
</dbReference>
<protein>
    <submittedName>
        <fullName evidence="2">Uncharacterized protein</fullName>
    </submittedName>
</protein>
<sequence>MASNWVLPGLIGIHVWFAAYGINAMVVVRLPQASPAARGWRTATGPWTDQSRKAERHARFGKTTLHGEDYNSAIWHQHNDNGRILLRPGVSRLSLLISKIIQRGIAKLASPDA</sequence>
<evidence type="ECO:0000313" key="2">
    <source>
        <dbReference type="EMBL" id="KAI3541924.1"/>
    </source>
</evidence>
<dbReference type="EMBL" id="SDAQ01000081">
    <property type="protein sequence ID" value="KAI3541924.1"/>
    <property type="molecule type" value="Genomic_DNA"/>
</dbReference>
<organism evidence="2 3">
    <name type="scientific">Colletotrichum abscissum</name>
    <dbReference type="NCBI Taxonomy" id="1671311"/>
    <lineage>
        <taxon>Eukaryota</taxon>
        <taxon>Fungi</taxon>
        <taxon>Dikarya</taxon>
        <taxon>Ascomycota</taxon>
        <taxon>Pezizomycotina</taxon>
        <taxon>Sordariomycetes</taxon>
        <taxon>Hypocreomycetidae</taxon>
        <taxon>Glomerellales</taxon>
        <taxon>Glomerellaceae</taxon>
        <taxon>Colletotrichum</taxon>
        <taxon>Colletotrichum acutatum species complex</taxon>
    </lineage>
</organism>
<proteinExistence type="predicted"/>
<evidence type="ECO:0000313" key="3">
    <source>
        <dbReference type="Proteomes" id="UP001056436"/>
    </source>
</evidence>
<accession>A0A9Q0B0S0</accession>
<evidence type="ECO:0000256" key="1">
    <source>
        <dbReference type="SAM" id="Phobius"/>
    </source>
</evidence>
<keyword evidence="1" id="KW-0812">Transmembrane</keyword>
<keyword evidence="1" id="KW-1133">Transmembrane helix</keyword>
<gene>
    <name evidence="2" type="ORF">CABS02_10604</name>
</gene>
<keyword evidence="3" id="KW-1185">Reference proteome</keyword>
<feature type="transmembrane region" description="Helical" evidence="1">
    <location>
        <begin position="6"/>
        <end position="28"/>
    </location>
</feature>